<name>A0AC35GPU6_9BILA</name>
<protein>
    <submittedName>
        <fullName evidence="2">Uncharacterized protein</fullName>
    </submittedName>
</protein>
<dbReference type="Proteomes" id="UP000887580">
    <property type="component" value="Unplaced"/>
</dbReference>
<accession>A0AC35GPU6</accession>
<evidence type="ECO:0000313" key="2">
    <source>
        <dbReference type="WBParaSite" id="PS1159_v2.g7287.t1"/>
    </source>
</evidence>
<reference evidence="2" key="1">
    <citation type="submission" date="2022-11" db="UniProtKB">
        <authorList>
            <consortium name="WormBaseParasite"/>
        </authorList>
    </citation>
    <scope>IDENTIFICATION</scope>
</reference>
<evidence type="ECO:0000313" key="1">
    <source>
        <dbReference type="Proteomes" id="UP000887580"/>
    </source>
</evidence>
<proteinExistence type="predicted"/>
<organism evidence="1 2">
    <name type="scientific">Panagrolaimus sp. PS1159</name>
    <dbReference type="NCBI Taxonomy" id="55785"/>
    <lineage>
        <taxon>Eukaryota</taxon>
        <taxon>Metazoa</taxon>
        <taxon>Ecdysozoa</taxon>
        <taxon>Nematoda</taxon>
        <taxon>Chromadorea</taxon>
        <taxon>Rhabditida</taxon>
        <taxon>Tylenchina</taxon>
        <taxon>Panagrolaimomorpha</taxon>
        <taxon>Panagrolaimoidea</taxon>
        <taxon>Panagrolaimidae</taxon>
        <taxon>Panagrolaimus</taxon>
    </lineage>
</organism>
<sequence>MDNSDKSLTLLHLRKTFSSVLKENGDVISPGDPKTFERILPLFNKVMHMYTPDELLVQFKEIVMHMYTPDELLVQFKEIVPFCGYLSDYLVHEIRRRANNESTKEAAAAIHDFLKANPPESKGWTVLKAVSFLVSSGSQKIFQQICKSCLPSTLVKVFYLFFDLDPNLDNSDTNQFLYDSLVMLMATLCGYECVAEELIHKDDLVLLFIGSSSTCPVELIKWRDANFTFLSTIILKSLSPAVTKYIRAKGCVGHYLRTYRNQKSTTEEKVVIMTNMIDLLRNSAESTNSMIEDFMKDGGFQMIVDLCDITYRNQKSTTEEKVVIMTNMIDLLRNSAESTNSMVEDFMKDGGFQMIVDLCDM</sequence>
<dbReference type="WBParaSite" id="PS1159_v2.g7287.t1">
    <property type="protein sequence ID" value="PS1159_v2.g7287.t1"/>
    <property type="gene ID" value="PS1159_v2.g7287"/>
</dbReference>